<dbReference type="AlphaFoldDB" id="A0A540M7Y8"/>
<comment type="caution">
    <text evidence="2">The sequence shown here is derived from an EMBL/GenBank/DDBJ whole genome shotgun (WGS) entry which is preliminary data.</text>
</comment>
<gene>
    <name evidence="2" type="ORF">C1H46_019535</name>
</gene>
<feature type="region of interest" description="Disordered" evidence="1">
    <location>
        <begin position="1"/>
        <end position="140"/>
    </location>
</feature>
<reference evidence="2 3" key="1">
    <citation type="journal article" date="2019" name="G3 (Bethesda)">
        <title>Sequencing of a Wild Apple (Malus baccata) Genome Unravels the Differences Between Cultivated and Wild Apple Species Regarding Disease Resistance and Cold Tolerance.</title>
        <authorList>
            <person name="Chen X."/>
        </authorList>
    </citation>
    <scope>NUCLEOTIDE SEQUENCE [LARGE SCALE GENOMIC DNA]</scope>
    <source>
        <strain evidence="3">cv. Shandingzi</strain>
        <tissue evidence="2">Leaves</tissue>
    </source>
</reference>
<evidence type="ECO:0000313" key="2">
    <source>
        <dbReference type="EMBL" id="TQD94835.1"/>
    </source>
</evidence>
<name>A0A540M7Y8_MALBA</name>
<feature type="compositionally biased region" description="Low complexity" evidence="1">
    <location>
        <begin position="11"/>
        <end position="33"/>
    </location>
</feature>
<keyword evidence="3" id="KW-1185">Reference proteome</keyword>
<feature type="compositionally biased region" description="Basic and acidic residues" evidence="1">
    <location>
        <begin position="98"/>
        <end position="111"/>
    </location>
</feature>
<proteinExistence type="predicted"/>
<feature type="compositionally biased region" description="Basic residues" evidence="1">
    <location>
        <begin position="112"/>
        <end position="125"/>
    </location>
</feature>
<accession>A0A540M7Y8</accession>
<evidence type="ECO:0000256" key="1">
    <source>
        <dbReference type="SAM" id="MobiDB-lite"/>
    </source>
</evidence>
<protein>
    <submittedName>
        <fullName evidence="2">Uncharacterized protein</fullName>
    </submittedName>
</protein>
<sequence length="200" mass="22195">MWEERQIGEESGPPADAQPPSSSASTDATSNPPEAQPHSFCRNNRQPTRRSGESGGGGTIRAGEDTRALHTISQTNLAGEQIQGEQRRGLPAGVKNRGRPERKLGSDSSRGRERRRRREKKKHGNQPRPKPGPVPPEKSKIKRLTNSEKTLSEIFYEVKLLYEGLGNGKSAIEGNLTVEWYLVIGVFIIHWEYSAIAVEF</sequence>
<dbReference type="Proteomes" id="UP000315295">
    <property type="component" value="Unassembled WGS sequence"/>
</dbReference>
<organism evidence="2 3">
    <name type="scientific">Malus baccata</name>
    <name type="common">Siberian crab apple</name>
    <name type="synonym">Pyrus baccata</name>
    <dbReference type="NCBI Taxonomy" id="106549"/>
    <lineage>
        <taxon>Eukaryota</taxon>
        <taxon>Viridiplantae</taxon>
        <taxon>Streptophyta</taxon>
        <taxon>Embryophyta</taxon>
        <taxon>Tracheophyta</taxon>
        <taxon>Spermatophyta</taxon>
        <taxon>Magnoliopsida</taxon>
        <taxon>eudicotyledons</taxon>
        <taxon>Gunneridae</taxon>
        <taxon>Pentapetalae</taxon>
        <taxon>rosids</taxon>
        <taxon>fabids</taxon>
        <taxon>Rosales</taxon>
        <taxon>Rosaceae</taxon>
        <taxon>Amygdaloideae</taxon>
        <taxon>Maleae</taxon>
        <taxon>Malus</taxon>
    </lineage>
</organism>
<evidence type="ECO:0000313" key="3">
    <source>
        <dbReference type="Proteomes" id="UP000315295"/>
    </source>
</evidence>
<dbReference type="EMBL" id="VIEB01000334">
    <property type="protein sequence ID" value="TQD94835.1"/>
    <property type="molecule type" value="Genomic_DNA"/>
</dbReference>